<proteinExistence type="predicted"/>
<dbReference type="PROSITE" id="PS50011">
    <property type="entry name" value="PROTEIN_KINASE_DOM"/>
    <property type="match status" value="1"/>
</dbReference>
<dbReference type="SUPFAM" id="SSF56112">
    <property type="entry name" value="Protein kinase-like (PK-like)"/>
    <property type="match status" value="1"/>
</dbReference>
<evidence type="ECO:0000313" key="3">
    <source>
        <dbReference type="Proteomes" id="UP000076154"/>
    </source>
</evidence>
<dbReference type="InterPro" id="IPR051681">
    <property type="entry name" value="Ser/Thr_Kinases-Pseudokinases"/>
</dbReference>
<evidence type="ECO:0000313" key="2">
    <source>
        <dbReference type="EMBL" id="RDB27269.1"/>
    </source>
</evidence>
<organism evidence="2 3">
    <name type="scientific">Hypsizygus marmoreus</name>
    <name type="common">White beech mushroom</name>
    <name type="synonym">Agaricus marmoreus</name>
    <dbReference type="NCBI Taxonomy" id="39966"/>
    <lineage>
        <taxon>Eukaryota</taxon>
        <taxon>Fungi</taxon>
        <taxon>Dikarya</taxon>
        <taxon>Basidiomycota</taxon>
        <taxon>Agaricomycotina</taxon>
        <taxon>Agaricomycetes</taxon>
        <taxon>Agaricomycetidae</taxon>
        <taxon>Agaricales</taxon>
        <taxon>Tricholomatineae</taxon>
        <taxon>Lyophyllaceae</taxon>
        <taxon>Hypsizygus</taxon>
    </lineage>
</organism>
<dbReference type="PANTHER" id="PTHR44329">
    <property type="entry name" value="SERINE/THREONINE-PROTEIN KINASE TNNI3K-RELATED"/>
    <property type="match status" value="1"/>
</dbReference>
<dbReference type="STRING" id="39966.A0A369JY53"/>
<evidence type="ECO:0000259" key="1">
    <source>
        <dbReference type="PROSITE" id="PS50011"/>
    </source>
</evidence>
<feature type="domain" description="Protein kinase" evidence="1">
    <location>
        <begin position="34"/>
        <end position="291"/>
    </location>
</feature>
<dbReference type="Gene3D" id="1.10.510.10">
    <property type="entry name" value="Transferase(Phosphotransferase) domain 1"/>
    <property type="match status" value="1"/>
</dbReference>
<dbReference type="EMBL" id="LUEZ02000017">
    <property type="protein sequence ID" value="RDB27269.1"/>
    <property type="molecule type" value="Genomic_DNA"/>
</dbReference>
<dbReference type="InterPro" id="IPR000719">
    <property type="entry name" value="Prot_kinase_dom"/>
</dbReference>
<dbReference type="GO" id="GO:0005524">
    <property type="term" value="F:ATP binding"/>
    <property type="evidence" value="ECO:0007669"/>
    <property type="project" value="InterPro"/>
</dbReference>
<dbReference type="InterPro" id="IPR001245">
    <property type="entry name" value="Ser-Thr/Tyr_kinase_cat_dom"/>
</dbReference>
<sequence>MCSRSNPRRAYFTHDNAAMLMKDYPTHLNLPDCILDGLPDTGSSFTDVYRSTTHNHGIQVKVWRGASMREEEQERFAMRLSEILKDWKQAMRHSNVAPFLGVAPGNKRLPALVTPLYTNGNINQYLNKRPEANRLDLLLSVADALKFMHSLNPPVVHGGVRGANILISDDEEALLSDIGICTLPCDPDLAPVGDGLKYVRWTAPEIFDQDVTCSEAGDVYSFGMTVLEVFTGQKPYANRSRHTDTIFDSMHGILPPRPDCPALTDYIWDLIRSCLIKVENRPSMDVVHAWMLALQLKEDLDTLDRNLKR</sequence>
<reference evidence="2" key="1">
    <citation type="submission" date="2018-04" db="EMBL/GenBank/DDBJ databases">
        <title>Whole genome sequencing of Hypsizygus marmoreus.</title>
        <authorList>
            <person name="Choi I.-G."/>
            <person name="Min B."/>
            <person name="Kim J.-G."/>
            <person name="Kim S."/>
            <person name="Oh Y.-L."/>
            <person name="Kong W.-S."/>
            <person name="Park H."/>
            <person name="Jeong J."/>
            <person name="Song E.-S."/>
        </authorList>
    </citation>
    <scope>NUCLEOTIDE SEQUENCE [LARGE SCALE GENOMIC DNA]</scope>
    <source>
        <strain evidence="2">51987-8</strain>
    </source>
</reference>
<gene>
    <name evidence="2" type="ORF">Hypma_004354</name>
</gene>
<dbReference type="GO" id="GO:0004674">
    <property type="term" value="F:protein serine/threonine kinase activity"/>
    <property type="evidence" value="ECO:0007669"/>
    <property type="project" value="TreeGrafter"/>
</dbReference>
<accession>A0A369JY53</accession>
<dbReference type="AlphaFoldDB" id="A0A369JY53"/>
<keyword evidence="3" id="KW-1185">Reference proteome</keyword>
<dbReference type="InterPro" id="IPR011009">
    <property type="entry name" value="Kinase-like_dom_sf"/>
</dbReference>
<dbReference type="OrthoDB" id="538607at2759"/>
<dbReference type="Pfam" id="PF07714">
    <property type="entry name" value="PK_Tyr_Ser-Thr"/>
    <property type="match status" value="1"/>
</dbReference>
<name>A0A369JY53_HYPMA</name>
<dbReference type="InParanoid" id="A0A369JY53"/>
<dbReference type="Proteomes" id="UP000076154">
    <property type="component" value="Unassembled WGS sequence"/>
</dbReference>
<comment type="caution">
    <text evidence="2">The sequence shown here is derived from an EMBL/GenBank/DDBJ whole genome shotgun (WGS) entry which is preliminary data.</text>
</comment>
<protein>
    <recommendedName>
        <fullName evidence="1">Protein kinase domain-containing protein</fullName>
    </recommendedName>
</protein>